<dbReference type="AlphaFoldDB" id="B0VGI5"/>
<dbReference type="PANTHER" id="PTHR30548">
    <property type="entry name" value="2-HYDROXYGLUTARYL-COA DEHYDRATASE, D-COMPONENT-RELATED"/>
    <property type="match status" value="1"/>
</dbReference>
<dbReference type="PANTHER" id="PTHR30548:SF3">
    <property type="entry name" value="2-HYDROXYACYL-COA DEHYDRATASE"/>
    <property type="match status" value="1"/>
</dbReference>
<sequence>MIPKRIGFTTSFPVEVIFAAGHIPVDLNNVFIISDSSVKVQNAELKGFPRTLCSWIKGNYIAALSSQLDLIIGIVEGDCSNSNSLLDMFTEEHLPVYRFSFPADKNYADLNKEISRLEDYFGVSRKETLKAKNRLDEIRRKLIILDEWTWKEHRVSGLENHFWLVNSSDFMGNPDHYESELDAFLAVAEKRDPLPVKLRLAYLGVPPIYKNIYETIIELGGDVLFNEVQRQFSMPYLLTDIVQQYLAYTYPYSVFDRLQDIKPELEKRQIEAVISYTQSFCHLQLDNLLLRKHIDLPFLTLEGDQPEEIDARTLLRLESFFEVHS</sequence>
<dbReference type="STRING" id="459349.CLOAM0527"/>
<gene>
    <name evidence="2" type="ordered locus">CLOAM0527</name>
</gene>
<dbReference type="eggNOG" id="COG1775">
    <property type="taxonomic scope" value="Bacteria"/>
</dbReference>
<dbReference type="InterPro" id="IPR010327">
    <property type="entry name" value="FldB/FldC_alpha/beta"/>
</dbReference>
<evidence type="ECO:0008006" key="4">
    <source>
        <dbReference type="Google" id="ProtNLM"/>
    </source>
</evidence>
<dbReference type="KEGG" id="caci:CLOAM0527"/>
<accession>B0VGI5</accession>
<dbReference type="RefSeq" id="WP_015424283.1">
    <property type="nucleotide sequence ID" value="NC_020449.1"/>
</dbReference>
<dbReference type="Gene3D" id="3.40.50.11890">
    <property type="match status" value="1"/>
</dbReference>
<name>B0VGI5_CLOAI</name>
<protein>
    <recommendedName>
        <fullName evidence="4">2-hydroxyglutaryl-CoA dehydratase</fullName>
    </recommendedName>
</protein>
<dbReference type="Proteomes" id="UP000002019">
    <property type="component" value="Chromosome"/>
</dbReference>
<evidence type="ECO:0000313" key="3">
    <source>
        <dbReference type="Proteomes" id="UP000002019"/>
    </source>
</evidence>
<evidence type="ECO:0000256" key="1">
    <source>
        <dbReference type="ARBA" id="ARBA00005806"/>
    </source>
</evidence>
<dbReference type="HOGENOM" id="CLU_833421_0_0_0"/>
<dbReference type="OrthoDB" id="9810278at2"/>
<proteinExistence type="inferred from homology"/>
<dbReference type="Gene3D" id="3.40.50.11900">
    <property type="match status" value="1"/>
</dbReference>
<dbReference type="Pfam" id="PF06050">
    <property type="entry name" value="HGD-D"/>
    <property type="match status" value="1"/>
</dbReference>
<comment type="similarity">
    <text evidence="1">Belongs to the FldB/FldC dehydratase alpha/beta subunit family.</text>
</comment>
<reference evidence="2 3" key="1">
    <citation type="journal article" date="2008" name="J. Bacteriol.">
        <title>'Candidatus Cloacamonas acidaminovorans': genome sequence reconstruction provides a first glimpse of a new bacterial division.</title>
        <authorList>
            <person name="Pelletier E."/>
            <person name="Kreimeyer A."/>
            <person name="Bocs S."/>
            <person name="Rouy Z."/>
            <person name="Gyapay G."/>
            <person name="Chouari R."/>
            <person name="Riviere D."/>
            <person name="Ganesan A."/>
            <person name="Daegelen P."/>
            <person name="Sghir A."/>
            <person name="Cohen G.N."/>
            <person name="Medigue C."/>
            <person name="Weissenbach J."/>
            <person name="Le Paslier D."/>
        </authorList>
    </citation>
    <scope>NUCLEOTIDE SEQUENCE [LARGE SCALE GENOMIC DNA]</scope>
    <source>
        <strain evidence="3">Evry</strain>
    </source>
</reference>
<evidence type="ECO:0000313" key="2">
    <source>
        <dbReference type="EMBL" id="CAO80422.1"/>
    </source>
</evidence>
<dbReference type="EMBL" id="CU466930">
    <property type="protein sequence ID" value="CAO80422.1"/>
    <property type="molecule type" value="Genomic_DNA"/>
</dbReference>
<organism evidence="2 3">
    <name type="scientific">Cloacimonas acidaminovorans (strain Evry)</name>
    <dbReference type="NCBI Taxonomy" id="459349"/>
    <lineage>
        <taxon>Bacteria</taxon>
        <taxon>Pseudomonadati</taxon>
        <taxon>Candidatus Cloacimonadota</taxon>
        <taxon>Candidatus Cloacimonadia</taxon>
        <taxon>Candidatus Cloacimonadales</taxon>
        <taxon>Candidatus Cloacimonadaceae</taxon>
        <taxon>Candidatus Cloacimonas</taxon>
    </lineage>
</organism>
<keyword evidence="3" id="KW-1185">Reference proteome</keyword>